<keyword evidence="2" id="KW-1185">Reference proteome</keyword>
<evidence type="ECO:0000313" key="2">
    <source>
        <dbReference type="Proteomes" id="UP000585638"/>
    </source>
</evidence>
<dbReference type="EMBL" id="JACHIR010000001">
    <property type="protein sequence ID" value="MBB5889101.1"/>
    <property type="molecule type" value="Genomic_DNA"/>
</dbReference>
<accession>A0A7W9NEG0</accession>
<proteinExistence type="predicted"/>
<comment type="caution">
    <text evidence="1">The sequence shown here is derived from an EMBL/GenBank/DDBJ whole genome shotgun (WGS) entry which is preliminary data.</text>
</comment>
<evidence type="ECO:0000313" key="1">
    <source>
        <dbReference type="EMBL" id="MBB5889101.1"/>
    </source>
</evidence>
<protein>
    <submittedName>
        <fullName evidence="1">Uncharacterized protein</fullName>
    </submittedName>
</protein>
<gene>
    <name evidence="1" type="ORF">BJ998_000297</name>
</gene>
<sequence length="48" mass="5362">MPGVSDGGWGVGVEISRGGWADFVWSLWTMAYEGHFRGRLRLPLARRA</sequence>
<dbReference type="Proteomes" id="UP000585638">
    <property type="component" value="Unassembled WGS sequence"/>
</dbReference>
<dbReference type="AlphaFoldDB" id="A0A7W9NEG0"/>
<organism evidence="1 2">
    <name type="scientific">Kutzneria kofuensis</name>
    <dbReference type="NCBI Taxonomy" id="103725"/>
    <lineage>
        <taxon>Bacteria</taxon>
        <taxon>Bacillati</taxon>
        <taxon>Actinomycetota</taxon>
        <taxon>Actinomycetes</taxon>
        <taxon>Pseudonocardiales</taxon>
        <taxon>Pseudonocardiaceae</taxon>
        <taxon>Kutzneria</taxon>
    </lineage>
</organism>
<name>A0A7W9NEG0_9PSEU</name>
<reference evidence="1 2" key="1">
    <citation type="submission" date="2020-08" db="EMBL/GenBank/DDBJ databases">
        <title>Sequencing the genomes of 1000 actinobacteria strains.</title>
        <authorList>
            <person name="Klenk H.-P."/>
        </authorList>
    </citation>
    <scope>NUCLEOTIDE SEQUENCE [LARGE SCALE GENOMIC DNA]</scope>
    <source>
        <strain evidence="1 2">DSM 43851</strain>
    </source>
</reference>